<dbReference type="Pfam" id="PF16209">
    <property type="entry name" value="PhoLip_ATPase_N"/>
    <property type="match status" value="1"/>
</dbReference>
<feature type="domain" description="P-type ATPase N-terminal" evidence="1">
    <location>
        <begin position="1"/>
        <end position="28"/>
    </location>
</feature>
<evidence type="ECO:0000313" key="2">
    <source>
        <dbReference type="EMBL" id="CAF88609.1"/>
    </source>
</evidence>
<feature type="non-terminal residue" evidence="2">
    <location>
        <position position="28"/>
    </location>
</feature>
<dbReference type="InterPro" id="IPR032631">
    <property type="entry name" value="P-type_ATPase_N"/>
</dbReference>
<sequence>FQTNAIKTSKYNVFTFLPLNLFEQFQRI</sequence>
<protein>
    <submittedName>
        <fullName evidence="2">(spotted green pufferfish) hypothetical protein</fullName>
    </submittedName>
</protein>
<dbReference type="AlphaFoldDB" id="Q4TES3"/>
<organism evidence="2">
    <name type="scientific">Tetraodon nigroviridis</name>
    <name type="common">Spotted green pufferfish</name>
    <name type="synonym">Chelonodon nigroviridis</name>
    <dbReference type="NCBI Taxonomy" id="99883"/>
    <lineage>
        <taxon>Eukaryota</taxon>
        <taxon>Metazoa</taxon>
        <taxon>Chordata</taxon>
        <taxon>Craniata</taxon>
        <taxon>Vertebrata</taxon>
        <taxon>Euteleostomi</taxon>
        <taxon>Actinopterygii</taxon>
        <taxon>Neopterygii</taxon>
        <taxon>Teleostei</taxon>
        <taxon>Neoteleostei</taxon>
        <taxon>Acanthomorphata</taxon>
        <taxon>Eupercaria</taxon>
        <taxon>Tetraodontiformes</taxon>
        <taxon>Tetradontoidea</taxon>
        <taxon>Tetraodontidae</taxon>
        <taxon>Tetraodon</taxon>
    </lineage>
</organism>
<accession>Q4TES3</accession>
<dbReference type="KEGG" id="tng:GSTEN00002102G001"/>
<proteinExistence type="predicted"/>
<reference evidence="2" key="2">
    <citation type="submission" date="2004-02" db="EMBL/GenBank/DDBJ databases">
        <authorList>
            <consortium name="Genoscope"/>
            <consortium name="Whitehead Institute Centre for Genome Research"/>
        </authorList>
    </citation>
    <scope>NUCLEOTIDE SEQUENCE</scope>
</reference>
<gene>
    <name evidence="2" type="ORF">GSTENG00002102001</name>
</gene>
<feature type="non-terminal residue" evidence="2">
    <location>
        <position position="1"/>
    </location>
</feature>
<evidence type="ECO:0000259" key="1">
    <source>
        <dbReference type="Pfam" id="PF16209"/>
    </source>
</evidence>
<dbReference type="EMBL" id="CAAE01005154">
    <property type="protein sequence ID" value="CAF88609.1"/>
    <property type="molecule type" value="Genomic_DNA"/>
</dbReference>
<reference evidence="2" key="1">
    <citation type="journal article" date="2004" name="Nature">
        <title>Genome duplication in the teleost fish Tetraodon nigroviridis reveals the early vertebrate proto-karyotype.</title>
        <authorList>
            <person name="Jaillon O."/>
            <person name="Aury J.-M."/>
            <person name="Brunet F."/>
            <person name="Petit J.-L."/>
            <person name="Stange-Thomann N."/>
            <person name="Mauceli E."/>
            <person name="Bouneau L."/>
            <person name="Fischer C."/>
            <person name="Ozouf-Costaz C."/>
            <person name="Bernot A."/>
            <person name="Nicaud S."/>
            <person name="Jaffe D."/>
            <person name="Fisher S."/>
            <person name="Lutfalla G."/>
            <person name="Dossat C."/>
            <person name="Segurens B."/>
            <person name="Dasilva C."/>
            <person name="Salanoubat M."/>
            <person name="Levy M."/>
            <person name="Boudet N."/>
            <person name="Castellano S."/>
            <person name="Anthouard V."/>
            <person name="Jubin C."/>
            <person name="Castelli V."/>
            <person name="Katinka M."/>
            <person name="Vacherie B."/>
            <person name="Biemont C."/>
            <person name="Skalli Z."/>
            <person name="Cattolico L."/>
            <person name="Poulain J."/>
            <person name="De Berardinis V."/>
            <person name="Cruaud C."/>
            <person name="Duprat S."/>
            <person name="Brottier P."/>
            <person name="Coutanceau J.-P."/>
            <person name="Gouzy J."/>
            <person name="Parra G."/>
            <person name="Lardier G."/>
            <person name="Chapple C."/>
            <person name="McKernan K.J."/>
            <person name="McEwan P."/>
            <person name="Bosak S."/>
            <person name="Kellis M."/>
            <person name="Volff J.-N."/>
            <person name="Guigo R."/>
            <person name="Zody M.C."/>
            <person name="Mesirov J."/>
            <person name="Lindblad-Toh K."/>
            <person name="Birren B."/>
            <person name="Nusbaum C."/>
            <person name="Kahn D."/>
            <person name="Robinson-Rechavi M."/>
            <person name="Laudet V."/>
            <person name="Schachter V."/>
            <person name="Quetier F."/>
            <person name="Saurin W."/>
            <person name="Scarpelli C."/>
            <person name="Wincker P."/>
            <person name="Lander E.S."/>
            <person name="Weissenbach J."/>
            <person name="Roest Crollius H."/>
        </authorList>
    </citation>
    <scope>NUCLEOTIDE SEQUENCE [LARGE SCALE GENOMIC DNA]</scope>
</reference>
<name>Q4TES3_TETNG</name>
<comment type="caution">
    <text evidence="2">The sequence shown here is derived from an EMBL/GenBank/DDBJ whole genome shotgun (WGS) entry which is preliminary data.</text>
</comment>